<evidence type="ECO:0000259" key="6">
    <source>
        <dbReference type="Pfam" id="PF04932"/>
    </source>
</evidence>
<feature type="transmembrane region" description="Helical" evidence="5">
    <location>
        <begin position="264"/>
        <end position="283"/>
    </location>
</feature>
<feature type="transmembrane region" description="Helical" evidence="5">
    <location>
        <begin position="107"/>
        <end position="126"/>
    </location>
</feature>
<dbReference type="GO" id="GO:0016020">
    <property type="term" value="C:membrane"/>
    <property type="evidence" value="ECO:0007669"/>
    <property type="project" value="UniProtKB-SubCell"/>
</dbReference>
<feature type="transmembrane region" description="Helical" evidence="5">
    <location>
        <begin position="239"/>
        <end position="255"/>
    </location>
</feature>
<feature type="transmembrane region" description="Helical" evidence="5">
    <location>
        <begin position="135"/>
        <end position="155"/>
    </location>
</feature>
<sequence length="604" mass="69179">MNDLHWNQSKKISTRLRGVFIKNALVVWIGLILTASLYAGKNGGGSGWYLPFNMVVWSVVCLFIMTTFIKVFYHQRLVASKMVLYFCIMLLGILLAGSVFANIQSDVWLQTVLAFGVVGLFFWSLFQYPLTQRHFIYILVVLCVVGFVQSLIAIVQSHDVYRAAYALVPYEAFRFSGDRPLGNFQQVNMLASFLSLVLVTTLYLMLSRVFLNGSRVFNIWLFLVVLSSFYILLLTGSRSGLLAFIVAGICMLVARQRFLRQHRVLFLIWLLALVLAFVLSVYFPGQALGLEFVLEKTGGLSEGARFFLYQYSLKLFMDSPVFGLGIGHFMTPFAEYIRAEQNTALMTMRFTHPHNEWLYWMLQSGWVALLLPLAFAGVYGVYLFKRSYAYAFMVLALLLPFLIQSQLSYPFTLSSVHLFLLLFFLYVGGRFVTKTWGFSVNKALKILLTMVAILLIGMIFYGTWHSLKSIKEVYIFENSLLYTQFQTKEEIANQRYLEHATYHLLYREDAVKAMNSMVEKAIKTNNKYDLNQFIGWATTRMDRGGEKISEQTLWNLAKVYLALGQTSQVGEVAQQWLKKYGVVLDMAELQKQVDAIKHSTESEL</sequence>
<evidence type="ECO:0000256" key="2">
    <source>
        <dbReference type="ARBA" id="ARBA00022692"/>
    </source>
</evidence>
<feature type="transmembrane region" description="Helical" evidence="5">
    <location>
        <begin position="52"/>
        <end position="73"/>
    </location>
</feature>
<keyword evidence="4 5" id="KW-0472">Membrane</keyword>
<dbReference type="Pfam" id="PF04932">
    <property type="entry name" value="Wzy_C"/>
    <property type="match status" value="1"/>
</dbReference>
<feature type="transmembrane region" description="Helical" evidence="5">
    <location>
        <begin position="413"/>
        <end position="432"/>
    </location>
</feature>
<feature type="transmembrane region" description="Helical" evidence="5">
    <location>
        <begin position="357"/>
        <end position="381"/>
    </location>
</feature>
<evidence type="ECO:0000256" key="5">
    <source>
        <dbReference type="SAM" id="Phobius"/>
    </source>
</evidence>
<accession>A0A3B0WA71</accession>
<proteinExistence type="predicted"/>
<evidence type="ECO:0000256" key="3">
    <source>
        <dbReference type="ARBA" id="ARBA00022989"/>
    </source>
</evidence>
<keyword evidence="2 5" id="KW-0812">Transmembrane</keyword>
<dbReference type="InterPro" id="IPR007016">
    <property type="entry name" value="O-antigen_ligase-rel_domated"/>
</dbReference>
<name>A0A3B0WA71_9ZZZZ</name>
<feature type="domain" description="O-antigen ligase-related" evidence="6">
    <location>
        <begin position="224"/>
        <end position="371"/>
    </location>
</feature>
<feature type="transmembrane region" description="Helical" evidence="5">
    <location>
        <begin position="388"/>
        <end position="407"/>
    </location>
</feature>
<protein>
    <recommendedName>
        <fullName evidence="6">O-antigen ligase-related domain-containing protein</fullName>
    </recommendedName>
</protein>
<dbReference type="PANTHER" id="PTHR37422:SF13">
    <property type="entry name" value="LIPOPOLYSACCHARIDE BIOSYNTHESIS PROTEIN PA4999-RELATED"/>
    <property type="match status" value="1"/>
</dbReference>
<feature type="transmembrane region" description="Helical" evidence="5">
    <location>
        <begin position="216"/>
        <end position="233"/>
    </location>
</feature>
<dbReference type="InterPro" id="IPR051533">
    <property type="entry name" value="WaaL-like"/>
</dbReference>
<feature type="transmembrane region" description="Helical" evidence="5">
    <location>
        <begin position="82"/>
        <end position="101"/>
    </location>
</feature>
<dbReference type="PANTHER" id="PTHR37422">
    <property type="entry name" value="TEICHURONIC ACID BIOSYNTHESIS PROTEIN TUAE"/>
    <property type="match status" value="1"/>
</dbReference>
<dbReference type="AlphaFoldDB" id="A0A3B0WA71"/>
<evidence type="ECO:0000256" key="1">
    <source>
        <dbReference type="ARBA" id="ARBA00004141"/>
    </source>
</evidence>
<dbReference type="EMBL" id="UOFC01000156">
    <property type="protein sequence ID" value="VAW47577.1"/>
    <property type="molecule type" value="Genomic_DNA"/>
</dbReference>
<comment type="subcellular location">
    <subcellularLocation>
        <location evidence="1">Membrane</location>
        <topology evidence="1">Multi-pass membrane protein</topology>
    </subcellularLocation>
</comment>
<feature type="transmembrane region" description="Helical" evidence="5">
    <location>
        <begin position="444"/>
        <end position="464"/>
    </location>
</feature>
<evidence type="ECO:0000256" key="4">
    <source>
        <dbReference type="ARBA" id="ARBA00023136"/>
    </source>
</evidence>
<evidence type="ECO:0000313" key="7">
    <source>
        <dbReference type="EMBL" id="VAW47577.1"/>
    </source>
</evidence>
<keyword evidence="3 5" id="KW-1133">Transmembrane helix</keyword>
<organism evidence="7">
    <name type="scientific">hydrothermal vent metagenome</name>
    <dbReference type="NCBI Taxonomy" id="652676"/>
    <lineage>
        <taxon>unclassified sequences</taxon>
        <taxon>metagenomes</taxon>
        <taxon>ecological metagenomes</taxon>
    </lineage>
</organism>
<feature type="transmembrane region" description="Helical" evidence="5">
    <location>
        <begin position="20"/>
        <end position="40"/>
    </location>
</feature>
<reference evidence="7" key="1">
    <citation type="submission" date="2018-06" db="EMBL/GenBank/DDBJ databases">
        <authorList>
            <person name="Zhirakovskaya E."/>
        </authorList>
    </citation>
    <scope>NUCLEOTIDE SEQUENCE</scope>
</reference>
<feature type="transmembrane region" description="Helical" evidence="5">
    <location>
        <begin position="184"/>
        <end position="204"/>
    </location>
</feature>
<gene>
    <name evidence="7" type="ORF">MNBD_GAMMA03-1332</name>
</gene>